<evidence type="ECO:0000313" key="2">
    <source>
        <dbReference type="Proteomes" id="UP000635071"/>
    </source>
</evidence>
<proteinExistence type="predicted"/>
<reference evidence="1" key="2">
    <citation type="submission" date="2020-09" db="EMBL/GenBank/DDBJ databases">
        <authorList>
            <person name="Sun Q."/>
            <person name="Zhou Y."/>
        </authorList>
    </citation>
    <scope>NUCLEOTIDE SEQUENCE</scope>
    <source>
        <strain evidence="1">CGMCC 1.15519</strain>
    </source>
</reference>
<protein>
    <recommendedName>
        <fullName evidence="3">TolC family protein</fullName>
    </recommendedName>
</protein>
<dbReference type="Proteomes" id="UP000635071">
    <property type="component" value="Unassembled WGS sequence"/>
</dbReference>
<dbReference type="PANTHER" id="PTHR30203">
    <property type="entry name" value="OUTER MEMBRANE CATION EFFLUX PROTEIN"/>
    <property type="match status" value="1"/>
</dbReference>
<dbReference type="Gene3D" id="1.20.1600.10">
    <property type="entry name" value="Outer membrane efflux proteins (OEP)"/>
    <property type="match status" value="1"/>
</dbReference>
<comment type="caution">
    <text evidence="1">The sequence shown here is derived from an EMBL/GenBank/DDBJ whole genome shotgun (WGS) entry which is preliminary data.</text>
</comment>
<dbReference type="EMBL" id="BMJM01000002">
    <property type="protein sequence ID" value="GGE02512.1"/>
    <property type="molecule type" value="Genomic_DNA"/>
</dbReference>
<sequence length="348" mass="36231">MAGPPVAAPGLGSLGLADRYGPAVAEDVVDPNAETVVVEAPEIVVEAEPVPARPDLSRWWLAFGDPVLEALIERGRTDNLDVQEASPSAGGLAATTGLEAVRQRVAVAIARTYIAVRGRQAVIENIRQFLAQREAAIKLARFRAQAGLVPALDAARAIAGRDDNAARISELEAMNLRDVAQIAVLTGQAPEALGDLVSGTAQIPLGPVDVALGRPSDLLGQKADIRAAQTKLAGAGAGSEAQRTGLIGYKRAVLKALQEVEVQNAALQSAKLREIDLGRATATADAAAQLARKNYAEGLADYSTLEQVEARLLSVRNAQRQAQVERALALIGLYIALGGQAGGEKFGG</sequence>
<dbReference type="SUPFAM" id="SSF56954">
    <property type="entry name" value="Outer membrane efflux proteins (OEP)"/>
    <property type="match status" value="1"/>
</dbReference>
<gene>
    <name evidence="1" type="ORF">GCM10011529_06210</name>
</gene>
<accession>A0A917E4J4</accession>
<evidence type="ECO:0000313" key="1">
    <source>
        <dbReference type="EMBL" id="GGE02512.1"/>
    </source>
</evidence>
<keyword evidence="2" id="KW-1185">Reference proteome</keyword>
<evidence type="ECO:0008006" key="3">
    <source>
        <dbReference type="Google" id="ProtNLM"/>
    </source>
</evidence>
<name>A0A917E4J4_9SPHN</name>
<organism evidence="1 2">
    <name type="scientific">Sandarakinorhabdus glacialis</name>
    <dbReference type="NCBI Taxonomy" id="1614636"/>
    <lineage>
        <taxon>Bacteria</taxon>
        <taxon>Pseudomonadati</taxon>
        <taxon>Pseudomonadota</taxon>
        <taxon>Alphaproteobacteria</taxon>
        <taxon>Sphingomonadales</taxon>
        <taxon>Sphingosinicellaceae</taxon>
        <taxon>Sandarakinorhabdus</taxon>
    </lineage>
</organism>
<dbReference type="AlphaFoldDB" id="A0A917E4J4"/>
<dbReference type="InterPro" id="IPR010131">
    <property type="entry name" value="MdtP/NodT-like"/>
</dbReference>
<reference evidence="1" key="1">
    <citation type="journal article" date="2014" name="Int. J. Syst. Evol. Microbiol.">
        <title>Complete genome sequence of Corynebacterium casei LMG S-19264T (=DSM 44701T), isolated from a smear-ripened cheese.</title>
        <authorList>
            <consortium name="US DOE Joint Genome Institute (JGI-PGF)"/>
            <person name="Walter F."/>
            <person name="Albersmeier A."/>
            <person name="Kalinowski J."/>
            <person name="Ruckert C."/>
        </authorList>
    </citation>
    <scope>NUCLEOTIDE SEQUENCE</scope>
    <source>
        <strain evidence="1">CGMCC 1.15519</strain>
    </source>
</reference>